<reference evidence="1" key="1">
    <citation type="submission" date="2021-08" db="EMBL/GenBank/DDBJ databases">
        <title>The first chromosome-level gecko genome reveals the dynamic sex chromosomes of Neotropical dwarf geckos (Sphaerodactylidae: Sphaerodactylus).</title>
        <authorList>
            <person name="Pinto B.J."/>
            <person name="Keating S.E."/>
            <person name="Gamble T."/>
        </authorList>
    </citation>
    <scope>NUCLEOTIDE SEQUENCE</scope>
    <source>
        <strain evidence="1">TG3544</strain>
    </source>
</reference>
<keyword evidence="2" id="KW-1185">Reference proteome</keyword>
<sequence length="329" mass="36097">MWKKTAKGTSTQPHIYKLVSSALVCRSKCSKSSQSCPLLAKRVQHLRARFSRGKVAPLAPTESRQEDAAAAPPALVVAGHLSGKKAGRAHWAISPQAIPTEPGSLPENGDEFVSSDADDFYTQFQPPLSPDLRSSIVTWAVRLIVSGSLGPNQPHHLELQERAEKGLREMLEQLLREDQSAGHVVGLLEASQCPLGARASPTYAFVFLPLPTLWTGGTRRQKANWSELLFSPWISEPFLLSLSFKIQDSAALGNLLVQLAVSMVDPNTGIRAQVFLGHLTQKQKDTFAQAAWGNVSHLAQDWVREGSLILLYSILGRARQLLEEEEEEL</sequence>
<comment type="caution">
    <text evidence="1">The sequence shown here is derived from an EMBL/GenBank/DDBJ whole genome shotgun (WGS) entry which is preliminary data.</text>
</comment>
<evidence type="ECO:0000313" key="1">
    <source>
        <dbReference type="EMBL" id="KAH8010708.1"/>
    </source>
</evidence>
<accession>A0ACB8FUD4</accession>
<protein>
    <submittedName>
        <fullName evidence="1">Uncharacterized protein</fullName>
    </submittedName>
</protein>
<name>A0ACB8FUD4_9SAUR</name>
<dbReference type="EMBL" id="CM037624">
    <property type="protein sequence ID" value="KAH8010708.1"/>
    <property type="molecule type" value="Genomic_DNA"/>
</dbReference>
<organism evidence="1 2">
    <name type="scientific">Sphaerodactylus townsendi</name>
    <dbReference type="NCBI Taxonomy" id="933632"/>
    <lineage>
        <taxon>Eukaryota</taxon>
        <taxon>Metazoa</taxon>
        <taxon>Chordata</taxon>
        <taxon>Craniata</taxon>
        <taxon>Vertebrata</taxon>
        <taxon>Euteleostomi</taxon>
        <taxon>Lepidosauria</taxon>
        <taxon>Squamata</taxon>
        <taxon>Bifurcata</taxon>
        <taxon>Gekkota</taxon>
        <taxon>Sphaerodactylidae</taxon>
        <taxon>Sphaerodactylus</taxon>
    </lineage>
</organism>
<evidence type="ECO:0000313" key="2">
    <source>
        <dbReference type="Proteomes" id="UP000827872"/>
    </source>
</evidence>
<gene>
    <name evidence="1" type="ORF">K3G42_011484</name>
</gene>
<proteinExistence type="predicted"/>
<dbReference type="Proteomes" id="UP000827872">
    <property type="component" value="Linkage Group LG11"/>
</dbReference>